<keyword evidence="10" id="KW-1185">Reference proteome</keyword>
<keyword evidence="9" id="KW-0966">Cell projection</keyword>
<dbReference type="GO" id="GO:0044781">
    <property type="term" value="P:bacterial-type flagellum organization"/>
    <property type="evidence" value="ECO:0007669"/>
    <property type="project" value="UniProtKB-KW"/>
</dbReference>
<dbReference type="AlphaFoldDB" id="A0A2R3QD92"/>
<dbReference type="GO" id="GO:0005829">
    <property type="term" value="C:cytosol"/>
    <property type="evidence" value="ECO:0007669"/>
    <property type="project" value="TreeGrafter"/>
</dbReference>
<dbReference type="GO" id="GO:0015031">
    <property type="term" value="P:protein transport"/>
    <property type="evidence" value="ECO:0007669"/>
    <property type="project" value="UniProtKB-KW"/>
</dbReference>
<reference evidence="9 10" key="1">
    <citation type="submission" date="2018-03" db="EMBL/GenBank/DDBJ databases">
        <title>Genome sequencing of Melaminivora sp.</title>
        <authorList>
            <person name="Kim S.-J."/>
            <person name="Heo J."/>
            <person name="Ahn J.-H."/>
            <person name="Kwon S.-W."/>
        </authorList>
    </citation>
    <scope>NUCLEOTIDE SEQUENCE [LARGE SCALE GENOMIC DNA]</scope>
    <source>
        <strain evidence="9 10">SC2-9</strain>
    </source>
</reference>
<keyword evidence="9" id="KW-0282">Flagellum</keyword>
<protein>
    <recommendedName>
        <fullName evidence="3">Flagellar assembly protein FliH</fullName>
    </recommendedName>
</protein>
<evidence type="ECO:0000256" key="1">
    <source>
        <dbReference type="ARBA" id="ARBA00003041"/>
    </source>
</evidence>
<keyword evidence="7" id="KW-1006">Bacterial flagellum protein export</keyword>
<accession>A0A2R3QD92</accession>
<evidence type="ECO:0000256" key="2">
    <source>
        <dbReference type="ARBA" id="ARBA00006602"/>
    </source>
</evidence>
<dbReference type="EMBL" id="CP027667">
    <property type="protein sequence ID" value="AVO49746.1"/>
    <property type="molecule type" value="Genomic_DNA"/>
</dbReference>
<dbReference type="PANTHER" id="PTHR34982">
    <property type="entry name" value="YOP PROTEINS TRANSLOCATION PROTEIN L"/>
    <property type="match status" value="1"/>
</dbReference>
<evidence type="ECO:0000256" key="7">
    <source>
        <dbReference type="ARBA" id="ARBA00023225"/>
    </source>
</evidence>
<dbReference type="RefSeq" id="WP_106684175.1">
    <property type="nucleotide sequence ID" value="NZ_CP027667.1"/>
</dbReference>
<keyword evidence="5" id="KW-1005">Bacterial flagellum biogenesis</keyword>
<evidence type="ECO:0000256" key="4">
    <source>
        <dbReference type="ARBA" id="ARBA00022448"/>
    </source>
</evidence>
<comment type="function">
    <text evidence="1">Needed for flagellar regrowth and assembly.</text>
</comment>
<dbReference type="OrthoDB" id="5296952at2"/>
<dbReference type="InterPro" id="IPR018035">
    <property type="entry name" value="Flagellar_FliH/T3SS_HrpE"/>
</dbReference>
<dbReference type="InterPro" id="IPR051472">
    <property type="entry name" value="T3SS_Stator/FliH"/>
</dbReference>
<name>A0A2R3QD92_9BURK</name>
<sequence length="249" mass="27316">MATGKNRYYTRFVPREEVGEVTRWQFGAVDGALGVLEPLIAQPAAVLHAAEDVLPEVVALNEHEALLLQAREEAHAQGLAEGRDAERLAWQQRMDEHVAGPGREAAARMAQLAQSFEASLSGLQQDMAQNLLGLACDIARQVLRSELAVNRRAVLPVVREALSMLGNESRPASVRLNPADWQEVHEALRAEHPSTRIEWLQDAAVQPGECLVESSGMVIDGTLEQRWRRAIAALGLTEAWRSGEGSHDD</sequence>
<evidence type="ECO:0000313" key="10">
    <source>
        <dbReference type="Proteomes" id="UP000237925"/>
    </source>
</evidence>
<dbReference type="Pfam" id="PF02108">
    <property type="entry name" value="FliH"/>
    <property type="match status" value="1"/>
</dbReference>
<dbReference type="PANTHER" id="PTHR34982:SF1">
    <property type="entry name" value="FLAGELLAR ASSEMBLY PROTEIN FLIH"/>
    <property type="match status" value="1"/>
</dbReference>
<dbReference type="KEGG" id="mela:C6568_11125"/>
<feature type="domain" description="Flagellar assembly protein FliH/Type III secretion system HrpE" evidence="8">
    <location>
        <begin position="104"/>
        <end position="229"/>
    </location>
</feature>
<keyword evidence="6" id="KW-0653">Protein transport</keyword>
<dbReference type="Proteomes" id="UP000237925">
    <property type="component" value="Chromosome"/>
</dbReference>
<evidence type="ECO:0000313" key="9">
    <source>
        <dbReference type="EMBL" id="AVO49746.1"/>
    </source>
</evidence>
<comment type="similarity">
    <text evidence="2">Belongs to the FliH family.</text>
</comment>
<evidence type="ECO:0000256" key="5">
    <source>
        <dbReference type="ARBA" id="ARBA00022795"/>
    </source>
</evidence>
<evidence type="ECO:0000256" key="3">
    <source>
        <dbReference type="ARBA" id="ARBA00016507"/>
    </source>
</evidence>
<gene>
    <name evidence="9" type="ORF">C6568_11125</name>
</gene>
<evidence type="ECO:0000256" key="6">
    <source>
        <dbReference type="ARBA" id="ARBA00022927"/>
    </source>
</evidence>
<keyword evidence="9" id="KW-0969">Cilium</keyword>
<organism evidence="9 10">
    <name type="scientific">Melaminivora suipulveris</name>
    <dbReference type="NCBI Taxonomy" id="2109913"/>
    <lineage>
        <taxon>Bacteria</taxon>
        <taxon>Pseudomonadati</taxon>
        <taxon>Pseudomonadota</taxon>
        <taxon>Betaproteobacteria</taxon>
        <taxon>Burkholderiales</taxon>
        <taxon>Comamonadaceae</taxon>
        <taxon>Melaminivora</taxon>
    </lineage>
</organism>
<keyword evidence="4" id="KW-0813">Transport</keyword>
<proteinExistence type="inferred from homology"/>
<evidence type="ECO:0000259" key="8">
    <source>
        <dbReference type="Pfam" id="PF02108"/>
    </source>
</evidence>